<evidence type="ECO:0000313" key="4">
    <source>
        <dbReference type="Proteomes" id="UP000032452"/>
    </source>
</evidence>
<dbReference type="NCBIfam" id="TIGR02293">
    <property type="entry name" value="TAS_TIGR02293"/>
    <property type="match status" value="1"/>
</dbReference>
<keyword evidence="4" id="KW-1185">Reference proteome</keyword>
<dbReference type="AlphaFoldDB" id="A0A0D8ZLA0"/>
<dbReference type="Pfam" id="PF20432">
    <property type="entry name" value="Xre-like-HTH"/>
    <property type="match status" value="1"/>
</dbReference>
<dbReference type="InterPro" id="IPR011979">
    <property type="entry name" value="Antitox_Xre"/>
</dbReference>
<gene>
    <name evidence="3" type="ORF">UH38_22985</name>
</gene>
<evidence type="ECO:0000259" key="1">
    <source>
        <dbReference type="Pfam" id="PF09722"/>
    </source>
</evidence>
<dbReference type="STRING" id="1618023.UH38_22985"/>
<sequence>MIAAGIPASAIVRLKQATGLSEQQMAQTVGISRRTLSRRIQQANADSNQRLTAAQSDRLYRLARIVARAVEVFGDEVEAKQWLNEPKLTLNGQTPLAAISTEPGVEQVDLMLGRIEHGIFA</sequence>
<dbReference type="InterPro" id="IPR046847">
    <property type="entry name" value="Xre-like_HTH"/>
</dbReference>
<dbReference type="GO" id="GO:0003677">
    <property type="term" value="F:DNA binding"/>
    <property type="evidence" value="ECO:0007669"/>
    <property type="project" value="InterPro"/>
</dbReference>
<protein>
    <submittedName>
        <fullName evidence="3">Uncharacterized protein</fullName>
    </submittedName>
</protein>
<accession>A0A0D8ZLA0</accession>
<dbReference type="Proteomes" id="UP000032452">
    <property type="component" value="Unassembled WGS sequence"/>
</dbReference>
<feature type="domain" description="Antitoxin Xre-like helix-turn-helix" evidence="2">
    <location>
        <begin position="2"/>
        <end position="64"/>
    </location>
</feature>
<dbReference type="InterPro" id="IPR024467">
    <property type="entry name" value="Xre/MbcA/ParS-like_toxin-bd"/>
</dbReference>
<dbReference type="EMBL" id="JYON01000038">
    <property type="protein sequence ID" value="KJH69613.1"/>
    <property type="molecule type" value="Genomic_DNA"/>
</dbReference>
<organism evidence="3 4">
    <name type="scientific">Aliterella atlantica CENA595</name>
    <dbReference type="NCBI Taxonomy" id="1618023"/>
    <lineage>
        <taxon>Bacteria</taxon>
        <taxon>Bacillati</taxon>
        <taxon>Cyanobacteriota</taxon>
        <taxon>Cyanophyceae</taxon>
        <taxon>Chroococcidiopsidales</taxon>
        <taxon>Aliterellaceae</taxon>
        <taxon>Aliterella</taxon>
    </lineage>
</organism>
<reference evidence="3 4" key="1">
    <citation type="submission" date="2015-02" db="EMBL/GenBank/DDBJ databases">
        <title>Draft genome of a novel marine cyanobacterium (Chroococcales) isolated from South Atlantic Ocean.</title>
        <authorList>
            <person name="Rigonato J."/>
            <person name="Alvarenga D.O."/>
            <person name="Branco L.H."/>
            <person name="Varani A.M."/>
            <person name="Brandini F.P."/>
            <person name="Fiore M.F."/>
        </authorList>
    </citation>
    <scope>NUCLEOTIDE SEQUENCE [LARGE SCALE GENOMIC DNA]</scope>
    <source>
        <strain evidence="3 4">CENA595</strain>
    </source>
</reference>
<comment type="caution">
    <text evidence="3">The sequence shown here is derived from an EMBL/GenBank/DDBJ whole genome shotgun (WGS) entry which is preliminary data.</text>
</comment>
<feature type="domain" description="Antitoxin Xre/MbcA/ParS-like toxin-binding" evidence="1">
    <location>
        <begin position="69"/>
        <end position="118"/>
    </location>
</feature>
<proteinExistence type="predicted"/>
<dbReference type="Pfam" id="PF09722">
    <property type="entry name" value="Xre_MbcA_ParS_C"/>
    <property type="match status" value="1"/>
</dbReference>
<evidence type="ECO:0000313" key="3">
    <source>
        <dbReference type="EMBL" id="KJH69613.1"/>
    </source>
</evidence>
<evidence type="ECO:0000259" key="2">
    <source>
        <dbReference type="Pfam" id="PF20432"/>
    </source>
</evidence>
<name>A0A0D8ZLA0_9CYAN</name>